<dbReference type="Proteomes" id="UP000230914">
    <property type="component" value="Unassembled WGS sequence"/>
</dbReference>
<gene>
    <name evidence="9" type="ORF">CSA55_05405</name>
</gene>
<dbReference type="Pfam" id="PF08352">
    <property type="entry name" value="oligo_HPY"/>
    <property type="match status" value="1"/>
</dbReference>
<evidence type="ECO:0000313" key="9">
    <source>
        <dbReference type="EMBL" id="PIE31570.1"/>
    </source>
</evidence>
<dbReference type="NCBIfam" id="TIGR01727">
    <property type="entry name" value="oligo_HPY"/>
    <property type="match status" value="1"/>
</dbReference>
<dbReference type="Gene3D" id="3.40.50.300">
    <property type="entry name" value="P-loop containing nucleotide triphosphate hydrolases"/>
    <property type="match status" value="1"/>
</dbReference>
<dbReference type="Pfam" id="PF00005">
    <property type="entry name" value="ABC_tran"/>
    <property type="match status" value="1"/>
</dbReference>
<dbReference type="CDD" id="cd03257">
    <property type="entry name" value="ABC_NikE_OppD_transporters"/>
    <property type="match status" value="1"/>
</dbReference>
<dbReference type="GO" id="GO:0016887">
    <property type="term" value="F:ATP hydrolysis activity"/>
    <property type="evidence" value="ECO:0007669"/>
    <property type="project" value="InterPro"/>
</dbReference>
<feature type="domain" description="ABC transporter" evidence="8">
    <location>
        <begin position="7"/>
        <end position="256"/>
    </location>
</feature>
<dbReference type="InterPro" id="IPR003439">
    <property type="entry name" value="ABC_transporter-like_ATP-bd"/>
</dbReference>
<name>A0A2G6K847_9ACTN</name>
<proteinExistence type="inferred from homology"/>
<dbReference type="SMART" id="SM00382">
    <property type="entry name" value="AAA"/>
    <property type="match status" value="1"/>
</dbReference>
<dbReference type="InterPro" id="IPR050388">
    <property type="entry name" value="ABC_Ni/Peptide_Import"/>
</dbReference>
<dbReference type="InterPro" id="IPR013563">
    <property type="entry name" value="Oligopep_ABC_C"/>
</dbReference>
<evidence type="ECO:0000256" key="6">
    <source>
        <dbReference type="ARBA" id="ARBA00022840"/>
    </source>
</evidence>
<dbReference type="AlphaFoldDB" id="A0A2G6K847"/>
<dbReference type="SUPFAM" id="SSF52540">
    <property type="entry name" value="P-loop containing nucleoside triphosphate hydrolases"/>
    <property type="match status" value="1"/>
</dbReference>
<organism evidence="9 10">
    <name type="scientific">Ilumatobacter coccineus</name>
    <dbReference type="NCBI Taxonomy" id="467094"/>
    <lineage>
        <taxon>Bacteria</taxon>
        <taxon>Bacillati</taxon>
        <taxon>Actinomycetota</taxon>
        <taxon>Acidimicrobiia</taxon>
        <taxon>Acidimicrobiales</taxon>
        <taxon>Ilumatobacteraceae</taxon>
        <taxon>Ilumatobacter</taxon>
    </lineage>
</organism>
<evidence type="ECO:0000256" key="5">
    <source>
        <dbReference type="ARBA" id="ARBA00022741"/>
    </source>
</evidence>
<dbReference type="InterPro" id="IPR017871">
    <property type="entry name" value="ABC_transporter-like_CS"/>
</dbReference>
<dbReference type="PANTHER" id="PTHR43297:SF2">
    <property type="entry name" value="DIPEPTIDE TRANSPORT ATP-BINDING PROTEIN DPPD"/>
    <property type="match status" value="1"/>
</dbReference>
<dbReference type="STRING" id="1313172.YM304_21730"/>
<comment type="similarity">
    <text evidence="2">Belongs to the ABC transporter superfamily.</text>
</comment>
<evidence type="ECO:0000256" key="3">
    <source>
        <dbReference type="ARBA" id="ARBA00022448"/>
    </source>
</evidence>
<comment type="caution">
    <text evidence="9">The sequence shown here is derived from an EMBL/GenBank/DDBJ whole genome shotgun (WGS) entry which is preliminary data.</text>
</comment>
<keyword evidence="6 9" id="KW-0067">ATP-binding</keyword>
<evidence type="ECO:0000256" key="7">
    <source>
        <dbReference type="ARBA" id="ARBA00023136"/>
    </source>
</evidence>
<reference evidence="9 10" key="1">
    <citation type="submission" date="2017-10" db="EMBL/GenBank/DDBJ databases">
        <title>Novel microbial diversity and functional potential in the marine mammal oral microbiome.</title>
        <authorList>
            <person name="Dudek N.K."/>
            <person name="Sun C.L."/>
            <person name="Burstein D."/>
            <person name="Kantor R.S."/>
            <person name="Aliaga Goltsman D.S."/>
            <person name="Bik E.M."/>
            <person name="Thomas B.C."/>
            <person name="Banfield J.F."/>
            <person name="Relman D.A."/>
        </authorList>
    </citation>
    <scope>NUCLEOTIDE SEQUENCE [LARGE SCALE GENOMIC DNA]</scope>
    <source>
        <strain evidence="9">DOLJORAL78_61_10</strain>
    </source>
</reference>
<evidence type="ECO:0000256" key="1">
    <source>
        <dbReference type="ARBA" id="ARBA00004202"/>
    </source>
</evidence>
<evidence type="ECO:0000259" key="8">
    <source>
        <dbReference type="PROSITE" id="PS50893"/>
    </source>
</evidence>
<comment type="subcellular location">
    <subcellularLocation>
        <location evidence="1">Cell membrane</location>
        <topology evidence="1">Peripheral membrane protein</topology>
    </subcellularLocation>
</comment>
<keyword evidence="3" id="KW-0813">Transport</keyword>
<keyword evidence="5" id="KW-0547">Nucleotide-binding</keyword>
<accession>A0A2G6K847</accession>
<dbReference type="GO" id="GO:0005886">
    <property type="term" value="C:plasma membrane"/>
    <property type="evidence" value="ECO:0007669"/>
    <property type="project" value="UniProtKB-SubCell"/>
</dbReference>
<evidence type="ECO:0000256" key="2">
    <source>
        <dbReference type="ARBA" id="ARBA00005417"/>
    </source>
</evidence>
<dbReference type="FunFam" id="3.40.50.300:FF:000016">
    <property type="entry name" value="Oligopeptide ABC transporter ATP-binding component"/>
    <property type="match status" value="1"/>
</dbReference>
<dbReference type="PANTHER" id="PTHR43297">
    <property type="entry name" value="OLIGOPEPTIDE TRANSPORT ATP-BINDING PROTEIN APPD"/>
    <property type="match status" value="1"/>
</dbReference>
<dbReference type="InterPro" id="IPR027417">
    <property type="entry name" value="P-loop_NTPase"/>
</dbReference>
<dbReference type="InterPro" id="IPR003593">
    <property type="entry name" value="AAA+_ATPase"/>
</dbReference>
<keyword evidence="4" id="KW-1003">Cell membrane</keyword>
<evidence type="ECO:0000256" key="4">
    <source>
        <dbReference type="ARBA" id="ARBA00022475"/>
    </source>
</evidence>
<protein>
    <submittedName>
        <fullName evidence="9">Dipeptide/oligopeptide/nickel ABC transporter ATP-binding protein</fullName>
    </submittedName>
</protein>
<dbReference type="PROSITE" id="PS00211">
    <property type="entry name" value="ABC_TRANSPORTER_1"/>
    <property type="match status" value="1"/>
</dbReference>
<dbReference type="PROSITE" id="PS50893">
    <property type="entry name" value="ABC_TRANSPORTER_2"/>
    <property type="match status" value="1"/>
</dbReference>
<evidence type="ECO:0000313" key="10">
    <source>
        <dbReference type="Proteomes" id="UP000230914"/>
    </source>
</evidence>
<sequence length="330" mass="35875">MMTEPLLKVDNLSVGFPSKTGVVQAVTDASFEIHPGEVLAVVGESGSGKSVTALAVMRLHPKSAIITGDILFDGNDLLTVSEPEMRAIRGRDIAMIFQDPMTALNPVFSVGHQIVEAIRLHSDLSKQEAWSKAIDLLDLVGVPEPKRRASQYPHEYSGGMRQRAMIAMAISNDPKLLIADEPTTALDVTVQAQVMEVLHDVKDATGSAIMLITHDLGLVAGSADRVQVMYASRLFETGGVDEVFYESRNPYTRALLDSIPDLDVNKDRLDPIPGNPPSLLNPPSGCPFRPRCLMAIDQCADEVPQLTEVDGHHASRCHRIDDLKPVEVKS</sequence>
<dbReference type="GO" id="GO:0005524">
    <property type="term" value="F:ATP binding"/>
    <property type="evidence" value="ECO:0007669"/>
    <property type="project" value="UniProtKB-KW"/>
</dbReference>
<dbReference type="EMBL" id="PDSL01000076">
    <property type="protein sequence ID" value="PIE31570.1"/>
    <property type="molecule type" value="Genomic_DNA"/>
</dbReference>
<dbReference type="GO" id="GO:0015833">
    <property type="term" value="P:peptide transport"/>
    <property type="evidence" value="ECO:0007669"/>
    <property type="project" value="InterPro"/>
</dbReference>
<keyword evidence="7" id="KW-0472">Membrane</keyword>